<evidence type="ECO:0000313" key="5">
    <source>
        <dbReference type="Proteomes" id="UP000598467"/>
    </source>
</evidence>
<dbReference type="Gene3D" id="1.25.40.10">
    <property type="entry name" value="Tetratricopeptide repeat domain"/>
    <property type="match status" value="1"/>
</dbReference>
<dbReference type="EMBL" id="JABFCZ010000015">
    <property type="protein sequence ID" value="MBD1547432.1"/>
    <property type="molecule type" value="Genomic_DNA"/>
</dbReference>
<evidence type="ECO:0000256" key="2">
    <source>
        <dbReference type="ARBA" id="ARBA00022803"/>
    </source>
</evidence>
<dbReference type="InterPro" id="IPR050498">
    <property type="entry name" value="Ycf3"/>
</dbReference>
<name>A0A926S7E8_9HYPH</name>
<dbReference type="SMART" id="SM00028">
    <property type="entry name" value="TPR"/>
    <property type="match status" value="2"/>
</dbReference>
<evidence type="ECO:0000313" key="4">
    <source>
        <dbReference type="EMBL" id="MBD1547432.1"/>
    </source>
</evidence>
<protein>
    <submittedName>
        <fullName evidence="4">Tetratricopeptide repeat protein</fullName>
    </submittedName>
</protein>
<organism evidence="4 5">
    <name type="scientific">Roseibium aggregatum</name>
    <dbReference type="NCBI Taxonomy" id="187304"/>
    <lineage>
        <taxon>Bacteria</taxon>
        <taxon>Pseudomonadati</taxon>
        <taxon>Pseudomonadota</taxon>
        <taxon>Alphaproteobacteria</taxon>
        <taxon>Hyphomicrobiales</taxon>
        <taxon>Stappiaceae</taxon>
        <taxon>Roseibium</taxon>
    </lineage>
</organism>
<dbReference type="AlphaFoldDB" id="A0A926S7E8"/>
<dbReference type="Pfam" id="PF00515">
    <property type="entry name" value="TPR_1"/>
    <property type="match status" value="1"/>
</dbReference>
<dbReference type="PANTHER" id="PTHR44858:SF1">
    <property type="entry name" value="UDP-N-ACETYLGLUCOSAMINE--PEPTIDE N-ACETYLGLUCOSAMINYLTRANSFERASE SPINDLY-RELATED"/>
    <property type="match status" value="1"/>
</dbReference>
<dbReference type="InterPro" id="IPR019734">
    <property type="entry name" value="TPR_rpt"/>
</dbReference>
<gene>
    <name evidence="4" type="ORF">HK439_14285</name>
</gene>
<proteinExistence type="predicted"/>
<sequence>MAQETFIHDPISMHRPRTGLIGFALLAVFLILSSTLSVRASEEKDALFAALKSAPTEAEARLVEDQIWWFWLGEAPDTETRHLVDEAMRKRDNYDFEGARLLLNDAVKRAPDYAEVWNQRAFILFLQDKLDEALEDADRALELEPRHFGALSGKAHILMRQGRVELGQKALRQAIEIYPFIKERNMLIEPKGEDL</sequence>
<dbReference type="SUPFAM" id="SSF48452">
    <property type="entry name" value="TPR-like"/>
    <property type="match status" value="1"/>
</dbReference>
<dbReference type="PANTHER" id="PTHR44858">
    <property type="entry name" value="TETRATRICOPEPTIDE REPEAT PROTEIN 6"/>
    <property type="match status" value="1"/>
</dbReference>
<dbReference type="PROSITE" id="PS50005">
    <property type="entry name" value="TPR"/>
    <property type="match status" value="1"/>
</dbReference>
<dbReference type="Proteomes" id="UP000598467">
    <property type="component" value="Unassembled WGS sequence"/>
</dbReference>
<reference evidence="4" key="1">
    <citation type="submission" date="2020-05" db="EMBL/GenBank/DDBJ databases">
        <title>Identification of trans-AT polyketide cluster in two marine bacteria, producers of a novel glutaramide-containing polyketide sesbanimide D and analogs.</title>
        <authorList>
            <person name="Kacar D."/>
            <person name="Rodriguez P."/>
            <person name="Canedo L."/>
            <person name="Gonzalez E."/>
            <person name="Galan B."/>
            <person name="De La Calle F."/>
            <person name="Garcia J.L."/>
        </authorList>
    </citation>
    <scope>NUCLEOTIDE SEQUENCE</scope>
    <source>
        <strain evidence="4">PHM038</strain>
    </source>
</reference>
<feature type="repeat" description="TPR" evidence="3">
    <location>
        <begin position="114"/>
        <end position="147"/>
    </location>
</feature>
<evidence type="ECO:0000256" key="3">
    <source>
        <dbReference type="PROSITE-ProRule" id="PRU00339"/>
    </source>
</evidence>
<accession>A0A926S7E8</accession>
<comment type="caution">
    <text evidence="4">The sequence shown here is derived from an EMBL/GenBank/DDBJ whole genome shotgun (WGS) entry which is preliminary data.</text>
</comment>
<dbReference type="Pfam" id="PF13181">
    <property type="entry name" value="TPR_8"/>
    <property type="match status" value="1"/>
</dbReference>
<dbReference type="InterPro" id="IPR011990">
    <property type="entry name" value="TPR-like_helical_dom_sf"/>
</dbReference>
<keyword evidence="2 3" id="KW-0802">TPR repeat</keyword>
<dbReference type="RefSeq" id="WP_190292191.1">
    <property type="nucleotide sequence ID" value="NZ_JABFCZ010000015.1"/>
</dbReference>
<keyword evidence="1" id="KW-0677">Repeat</keyword>
<evidence type="ECO:0000256" key="1">
    <source>
        <dbReference type="ARBA" id="ARBA00022737"/>
    </source>
</evidence>